<evidence type="ECO:0000313" key="2">
    <source>
        <dbReference type="EMBL" id="TRM69533.1"/>
    </source>
</evidence>
<feature type="compositionally biased region" description="Basic and acidic residues" evidence="1">
    <location>
        <begin position="563"/>
        <end position="575"/>
    </location>
</feature>
<sequence length="637" mass="70789">MAFLHSNRTFMTLSPDALRIFTKALLCLSKYGDEISLQGLPDTLSLSATNSSKSAYCRFKYDKQFFSRYNIASQAGVEEPEVIGQLMARSLLSILKHRTVEKTVERCEFSIVEGDQQEEAGEDQDALESKLVVRLHCKHGIVKTHRVLMLTPTSMLAPSMPESAFESRLTIGPRAVKDIIEHFPLARGFKSDPSLIWNFGDIDVEVKSLESALDSRSRGQIATEMVISAETFDVYDIVTAPTTISFHLREFNSTIAFAESMVLPLDLRFTDAAAPLFIDVEGDSFDALFVISTSQVSGAMTDSQRPGTQRAGTQRTGSQCAPAPTATTTRKRERDESAPIPEPVRGKKSMRVVQQTPTPAKGKMRAEGTPCERMPPPSIPLAPSNRQYETPQRRYETPQRRYETPQSAYAPPPPQPARRSETPRTQHGQARLFEVSQNARVESQNAQVTDIPEPPEQWRQEEPLFLAGPSQMPPSSQQRGPMSQQQEPMSPIPAEEPSEPLFLLGPSQFASSQPPPASQITSNDPEALRQVESMTQEELDAMFDMGDVDLELEDDAPLGEDGTALREDETRDEQRTSGAQDTEGRRMRAGSYEALVQADRSFIRTERSFAGLETQFAATQSSETCDDSRAFHPLFED</sequence>
<dbReference type="Gene3D" id="3.70.10.10">
    <property type="match status" value="1"/>
</dbReference>
<feature type="compositionally biased region" description="Polar residues" evidence="1">
    <location>
        <begin position="473"/>
        <end position="488"/>
    </location>
</feature>
<proteinExistence type="predicted"/>
<feature type="compositionally biased region" description="Polar residues" evidence="1">
    <location>
        <begin position="435"/>
        <end position="448"/>
    </location>
</feature>
<comment type="caution">
    <text evidence="2">The sequence shown here is derived from an EMBL/GenBank/DDBJ whole genome shotgun (WGS) entry which is preliminary data.</text>
</comment>
<dbReference type="PANTHER" id="PTHR15237">
    <property type="entry name" value="DNA REPAIR PROTEIN RAD9"/>
    <property type="match status" value="1"/>
</dbReference>
<reference evidence="2 3" key="1">
    <citation type="journal article" date="2019" name="New Phytol.">
        <title>Comparative genomics reveals unique wood-decay strategies and fruiting body development in the Schizophyllaceae.</title>
        <authorList>
            <person name="Almasi E."/>
            <person name="Sahu N."/>
            <person name="Krizsan K."/>
            <person name="Balint B."/>
            <person name="Kovacs G.M."/>
            <person name="Kiss B."/>
            <person name="Cseklye J."/>
            <person name="Drula E."/>
            <person name="Henrissat B."/>
            <person name="Nagy I."/>
            <person name="Chovatia M."/>
            <person name="Adam C."/>
            <person name="LaButti K."/>
            <person name="Lipzen A."/>
            <person name="Riley R."/>
            <person name="Grigoriev I.V."/>
            <person name="Nagy L.G."/>
        </authorList>
    </citation>
    <scope>NUCLEOTIDE SEQUENCE [LARGE SCALE GENOMIC DNA]</scope>
    <source>
        <strain evidence="2 3">NL-1724</strain>
    </source>
</reference>
<gene>
    <name evidence="2" type="ORF">BD626DRAFT_624881</name>
</gene>
<dbReference type="AlphaFoldDB" id="A0A550CXP3"/>
<evidence type="ECO:0000313" key="3">
    <source>
        <dbReference type="Proteomes" id="UP000320762"/>
    </source>
</evidence>
<dbReference type="GO" id="GO:0006281">
    <property type="term" value="P:DNA repair"/>
    <property type="evidence" value="ECO:0007669"/>
    <property type="project" value="TreeGrafter"/>
</dbReference>
<dbReference type="GO" id="GO:0000076">
    <property type="term" value="P:DNA replication checkpoint signaling"/>
    <property type="evidence" value="ECO:0007669"/>
    <property type="project" value="TreeGrafter"/>
</dbReference>
<dbReference type="GO" id="GO:0030896">
    <property type="term" value="C:checkpoint clamp complex"/>
    <property type="evidence" value="ECO:0007669"/>
    <property type="project" value="InterPro"/>
</dbReference>
<evidence type="ECO:0000256" key="1">
    <source>
        <dbReference type="SAM" id="MobiDB-lite"/>
    </source>
</evidence>
<organism evidence="2 3">
    <name type="scientific">Schizophyllum amplum</name>
    <dbReference type="NCBI Taxonomy" id="97359"/>
    <lineage>
        <taxon>Eukaryota</taxon>
        <taxon>Fungi</taxon>
        <taxon>Dikarya</taxon>
        <taxon>Basidiomycota</taxon>
        <taxon>Agaricomycotina</taxon>
        <taxon>Agaricomycetes</taxon>
        <taxon>Agaricomycetidae</taxon>
        <taxon>Agaricales</taxon>
        <taxon>Schizophyllaceae</taxon>
        <taxon>Schizophyllum</taxon>
    </lineage>
</organism>
<dbReference type="GO" id="GO:0071479">
    <property type="term" value="P:cellular response to ionizing radiation"/>
    <property type="evidence" value="ECO:0007669"/>
    <property type="project" value="TreeGrafter"/>
</dbReference>
<dbReference type="SUPFAM" id="SSF55979">
    <property type="entry name" value="DNA clamp"/>
    <property type="match status" value="1"/>
</dbReference>
<dbReference type="InterPro" id="IPR007268">
    <property type="entry name" value="Rad9/Ddc1"/>
</dbReference>
<dbReference type="Pfam" id="PF04139">
    <property type="entry name" value="Rad9"/>
    <property type="match status" value="1"/>
</dbReference>
<feature type="compositionally biased region" description="Basic and acidic residues" evidence="1">
    <location>
        <begin position="391"/>
        <end position="403"/>
    </location>
</feature>
<keyword evidence="3" id="KW-1185">Reference proteome</keyword>
<dbReference type="PANTHER" id="PTHR15237:SF0">
    <property type="entry name" value="CELL CYCLE CHECKPOINT CONTROL PROTEIN"/>
    <property type="match status" value="1"/>
</dbReference>
<feature type="region of interest" description="Disordered" evidence="1">
    <location>
        <begin position="553"/>
        <end position="589"/>
    </location>
</feature>
<feature type="region of interest" description="Disordered" evidence="1">
    <location>
        <begin position="296"/>
        <end position="535"/>
    </location>
</feature>
<dbReference type="InterPro" id="IPR046938">
    <property type="entry name" value="DNA_clamp_sf"/>
</dbReference>
<dbReference type="Proteomes" id="UP000320762">
    <property type="component" value="Unassembled WGS sequence"/>
</dbReference>
<name>A0A550CXP3_9AGAR</name>
<dbReference type="GO" id="GO:0031573">
    <property type="term" value="P:mitotic intra-S DNA damage checkpoint signaling"/>
    <property type="evidence" value="ECO:0007669"/>
    <property type="project" value="TreeGrafter"/>
</dbReference>
<accession>A0A550CXP3</accession>
<dbReference type="OrthoDB" id="60092at2759"/>
<dbReference type="EMBL" id="VDMD01000001">
    <property type="protein sequence ID" value="TRM69533.1"/>
    <property type="molecule type" value="Genomic_DNA"/>
</dbReference>
<feature type="compositionally biased region" description="Basic and acidic residues" evidence="1">
    <location>
        <begin position="626"/>
        <end position="637"/>
    </location>
</feature>
<protein>
    <submittedName>
        <fullName evidence="2">Rad9-domain-containing protein</fullName>
    </submittedName>
</protein>
<feature type="region of interest" description="Disordered" evidence="1">
    <location>
        <begin position="616"/>
        <end position="637"/>
    </location>
</feature>
<dbReference type="STRING" id="97359.A0A550CXP3"/>
<feature type="compositionally biased region" description="Polar residues" evidence="1">
    <location>
        <begin position="296"/>
        <end position="319"/>
    </location>
</feature>